<dbReference type="PANTHER" id="PTHR43796:SF2">
    <property type="entry name" value="CARBOXYNORSPERMIDINE SYNTHASE"/>
    <property type="match status" value="1"/>
</dbReference>
<keyword evidence="4" id="KW-1185">Reference proteome</keyword>
<evidence type="ECO:0000313" key="4">
    <source>
        <dbReference type="Proteomes" id="UP001472866"/>
    </source>
</evidence>
<evidence type="ECO:0000256" key="1">
    <source>
        <dbReference type="SAM" id="MobiDB-lite"/>
    </source>
</evidence>
<dbReference type="Proteomes" id="UP001472866">
    <property type="component" value="Chromosome 03"/>
</dbReference>
<dbReference type="Gene3D" id="3.40.50.720">
    <property type="entry name" value="NAD(P)-binding Rossmann-like Domain"/>
    <property type="match status" value="1"/>
</dbReference>
<accession>A0AAX4P522</accession>
<sequence length="478" mass="50796">MERMMGSASATRSGSRTTQGRMMGLRCRSAQARTQIRSSGRAGISGREHIPHSTTTRAGRETPSSASSASSSSSRRIVILGGAGRVGSATAAAILREQERGNGFEGREVVLAGRRPREEALSSLPQDLAGRVGYERCDASDPASLDRLLGSPASLVIHAAGPFQQTESCPVLEASIRNGCGAYLDVCDDADHTLRAKTEFHDAAREAGLSAVVSTGVYPGLSNVMAAYMCRGAGSPFPDSSAEKLRYSYFTAGSGGVGETILATSVLLLGEPAAQFVEGQRRDVGAYSERNVVEFGQKVGKRECFSLNLPEVFTSREALGVETVSAYFGTSPGVWNLAMRMMADLLPQDLLRSRKFANALASLIMPLVVAVDALVGKTTAMRVDVKYQNGKASSSLFVHGDTAAAAGNSAAAFADRLLHDENGEPLGAGVWYPEDDGVVEDHDRFFRMCTEGCQAFAMSQAPWRLEQDGLRIGMGLYL</sequence>
<organism evidence="3 4">
    <name type="scientific">Chloropicon roscoffensis</name>
    <dbReference type="NCBI Taxonomy" id="1461544"/>
    <lineage>
        <taxon>Eukaryota</taxon>
        <taxon>Viridiplantae</taxon>
        <taxon>Chlorophyta</taxon>
        <taxon>Chloropicophyceae</taxon>
        <taxon>Chloropicales</taxon>
        <taxon>Chloropicaceae</taxon>
        <taxon>Chloropicon</taxon>
    </lineage>
</organism>
<feature type="compositionally biased region" description="Low complexity" evidence="1">
    <location>
        <begin position="64"/>
        <end position="74"/>
    </location>
</feature>
<dbReference type="Pfam" id="PF03435">
    <property type="entry name" value="Sacchrp_dh_NADP"/>
    <property type="match status" value="1"/>
</dbReference>
<dbReference type="EMBL" id="CP151503">
    <property type="protein sequence ID" value="WZN61125.1"/>
    <property type="molecule type" value="Genomic_DNA"/>
</dbReference>
<feature type="domain" description="Saccharopine dehydrogenase NADP binding" evidence="2">
    <location>
        <begin position="77"/>
        <end position="211"/>
    </location>
</feature>
<gene>
    <name evidence="3" type="ORF">HKI87_03g26590</name>
</gene>
<reference evidence="3 4" key="1">
    <citation type="submission" date="2024-03" db="EMBL/GenBank/DDBJ databases">
        <title>Complete genome sequence of the green alga Chloropicon roscoffensis RCC1871.</title>
        <authorList>
            <person name="Lemieux C."/>
            <person name="Pombert J.-F."/>
            <person name="Otis C."/>
            <person name="Turmel M."/>
        </authorList>
    </citation>
    <scope>NUCLEOTIDE SEQUENCE [LARGE SCALE GENOMIC DNA]</scope>
    <source>
        <strain evidence="3 4">RCC1871</strain>
    </source>
</reference>
<name>A0AAX4P522_9CHLO</name>
<dbReference type="AlphaFoldDB" id="A0AAX4P522"/>
<evidence type="ECO:0000259" key="2">
    <source>
        <dbReference type="Pfam" id="PF03435"/>
    </source>
</evidence>
<feature type="region of interest" description="Disordered" evidence="1">
    <location>
        <begin position="1"/>
        <end position="74"/>
    </location>
</feature>
<evidence type="ECO:0000313" key="3">
    <source>
        <dbReference type="EMBL" id="WZN61125.1"/>
    </source>
</evidence>
<dbReference type="InterPro" id="IPR036291">
    <property type="entry name" value="NAD(P)-bd_dom_sf"/>
</dbReference>
<dbReference type="InterPro" id="IPR005097">
    <property type="entry name" value="Sacchrp_dh_NADP-bd"/>
</dbReference>
<proteinExistence type="predicted"/>
<dbReference type="SUPFAM" id="SSF51735">
    <property type="entry name" value="NAD(P)-binding Rossmann-fold domains"/>
    <property type="match status" value="1"/>
</dbReference>
<feature type="compositionally biased region" description="Low complexity" evidence="1">
    <location>
        <begin position="1"/>
        <end position="22"/>
    </location>
</feature>
<dbReference type="PANTHER" id="PTHR43796">
    <property type="entry name" value="CARBOXYNORSPERMIDINE SYNTHASE"/>
    <property type="match status" value="1"/>
</dbReference>
<protein>
    <submittedName>
        <fullName evidence="3">Saccharopine dehydrogenase-like protein</fullName>
    </submittedName>
</protein>